<dbReference type="Gene3D" id="3.90.70.10">
    <property type="entry name" value="Cysteine proteinases"/>
    <property type="match status" value="1"/>
</dbReference>
<dbReference type="PROSITE" id="PS50990">
    <property type="entry name" value="PEPTIDASE_C39"/>
    <property type="match status" value="1"/>
</dbReference>
<dbReference type="Gene3D" id="1.20.1560.10">
    <property type="entry name" value="ABC transporter type 1, transmembrane domain"/>
    <property type="match status" value="1"/>
</dbReference>
<evidence type="ECO:0000256" key="5">
    <source>
        <dbReference type="ARBA" id="ARBA00022840"/>
    </source>
</evidence>
<keyword evidence="6 8" id="KW-1133">Transmembrane helix</keyword>
<evidence type="ECO:0000259" key="11">
    <source>
        <dbReference type="PROSITE" id="PS50990"/>
    </source>
</evidence>
<feature type="transmembrane region" description="Helical" evidence="8">
    <location>
        <begin position="282"/>
        <end position="305"/>
    </location>
</feature>
<dbReference type="InterPro" id="IPR003439">
    <property type="entry name" value="ABC_transporter-like_ATP-bd"/>
</dbReference>
<gene>
    <name evidence="12" type="ORF">MUN80_21745</name>
</gene>
<dbReference type="CDD" id="cd02418">
    <property type="entry name" value="Peptidase_C39B"/>
    <property type="match status" value="1"/>
</dbReference>
<accession>A0ABY4F8K1</accession>
<dbReference type="PROSITE" id="PS50929">
    <property type="entry name" value="ABC_TM1F"/>
    <property type="match status" value="1"/>
</dbReference>
<proteinExistence type="predicted"/>
<dbReference type="RefSeq" id="WP_244716304.1">
    <property type="nucleotide sequence ID" value="NZ_CP095049.1"/>
</dbReference>
<dbReference type="SMART" id="SM00382">
    <property type="entry name" value="AAA"/>
    <property type="match status" value="1"/>
</dbReference>
<evidence type="ECO:0000256" key="4">
    <source>
        <dbReference type="ARBA" id="ARBA00022801"/>
    </source>
</evidence>
<dbReference type="EMBL" id="CP095049">
    <property type="protein sequence ID" value="UOQ52368.1"/>
    <property type="molecule type" value="Genomic_DNA"/>
</dbReference>
<dbReference type="Proteomes" id="UP000831785">
    <property type="component" value="Chromosome"/>
</dbReference>
<evidence type="ECO:0000259" key="9">
    <source>
        <dbReference type="PROSITE" id="PS50893"/>
    </source>
</evidence>
<dbReference type="SUPFAM" id="SSF90123">
    <property type="entry name" value="ABC transporter transmembrane region"/>
    <property type="match status" value="1"/>
</dbReference>
<feature type="transmembrane region" description="Helical" evidence="8">
    <location>
        <begin position="171"/>
        <end position="193"/>
    </location>
</feature>
<dbReference type="SUPFAM" id="SSF52540">
    <property type="entry name" value="P-loop containing nucleoside triphosphate hydrolases"/>
    <property type="match status" value="1"/>
</dbReference>
<dbReference type="Pfam" id="PF00664">
    <property type="entry name" value="ABC_membrane"/>
    <property type="match status" value="1"/>
</dbReference>
<organism evidence="12 13">
    <name type="scientific">Hymenobacter cellulosivorans</name>
    <dbReference type="NCBI Taxonomy" id="2932249"/>
    <lineage>
        <taxon>Bacteria</taxon>
        <taxon>Pseudomonadati</taxon>
        <taxon>Bacteroidota</taxon>
        <taxon>Cytophagia</taxon>
        <taxon>Cytophagales</taxon>
        <taxon>Hymenobacteraceae</taxon>
        <taxon>Hymenobacter</taxon>
    </lineage>
</organism>
<keyword evidence="7 8" id="KW-0472">Membrane</keyword>
<evidence type="ECO:0000256" key="7">
    <source>
        <dbReference type="ARBA" id="ARBA00023136"/>
    </source>
</evidence>
<dbReference type="InterPro" id="IPR005074">
    <property type="entry name" value="Peptidase_C39"/>
</dbReference>
<keyword evidence="2 8" id="KW-0812">Transmembrane</keyword>
<feature type="transmembrane region" description="Helical" evidence="8">
    <location>
        <begin position="205"/>
        <end position="226"/>
    </location>
</feature>
<dbReference type="InterPro" id="IPR039421">
    <property type="entry name" value="Type_1_exporter"/>
</dbReference>
<dbReference type="InterPro" id="IPR011527">
    <property type="entry name" value="ABC1_TM_dom"/>
</dbReference>
<evidence type="ECO:0000256" key="1">
    <source>
        <dbReference type="ARBA" id="ARBA00004651"/>
    </source>
</evidence>
<evidence type="ECO:0000313" key="12">
    <source>
        <dbReference type="EMBL" id="UOQ52368.1"/>
    </source>
</evidence>
<dbReference type="InterPro" id="IPR003593">
    <property type="entry name" value="AAA+_ATPase"/>
</dbReference>
<dbReference type="PANTHER" id="PTHR43394:SF1">
    <property type="entry name" value="ATP-BINDING CASSETTE SUB-FAMILY B MEMBER 10, MITOCHONDRIAL"/>
    <property type="match status" value="1"/>
</dbReference>
<dbReference type="PANTHER" id="PTHR43394">
    <property type="entry name" value="ATP-DEPENDENT PERMEASE MDL1, MITOCHONDRIAL"/>
    <property type="match status" value="1"/>
</dbReference>
<keyword evidence="3" id="KW-0547">Nucleotide-binding</keyword>
<dbReference type="Pfam" id="PF00005">
    <property type="entry name" value="ABC_tran"/>
    <property type="match status" value="1"/>
</dbReference>
<dbReference type="PROSITE" id="PS50893">
    <property type="entry name" value="ABC_TRANSPORTER_2"/>
    <property type="match status" value="1"/>
</dbReference>
<dbReference type="Pfam" id="PF03412">
    <property type="entry name" value="Peptidase_C39"/>
    <property type="match status" value="1"/>
</dbReference>
<keyword evidence="5" id="KW-0067">ATP-binding</keyword>
<sequence length="730" mass="82042">MRKFKVYIQLDMMDCGPSCLRMVSKHYGKSFSLQTLRLASGISREGVSLLGISQAAEKIGFHTRGVQLSFDDLAENSPLPCIVHWKQKHFVVVYKIKKGHVHVADPTLGLVTYSKNEFCESWNSILSPSGESTGIALLLEPTNAFYEEQGEVGGQYGFKQLFAYLFSYKKLLAQLFVGLVAGSIIQLILPFLTQSIVDIGINTQNISFIYIILAAQIALFTGRTSIEFIRSWILLHISVRINISILTDFLIKLMRLPLSFFDVKLFGDIMQRMSDQQRIETFLTGSSLDIVFSLFNLVIFGGVLMYFNNTIFMVFLFSSILYTVWVILFLNTRRKLDFKRFELQSKEQSALVELINGMQEIKLANAETQKRWRWEGFRSRLFKLNTKSLSLNQIQQTGAHFINEGKNILTTFLAAKAVISGDMTLGTMLSVQYIIGQLNSPVEQLVTFVQSFQQAKISLERLSEIHEMENEESQNHVPSNAKSREQDITVNNLSFNYGTAGGTNVLENVSIKIPAGKTTAIVGMSGSGKTTLLKLLLKFYNPTSGNIQLGRSNLKDVSHYFWRESCGVVGQDGFIFSDTISSNIAVGQDVIDPDRLRHAVKMANIESFIDSLPLGYNTKIGAEGNGISQGQKQRILIARAVYKDPDYIFFDEATNALDANNEITIMNNLEKFFQGRTVVVVAHRLSTVKNADQIIVLQNGHVVEQGNHFELVRQKGKYYELVKNQLELGA</sequence>
<dbReference type="InterPro" id="IPR036640">
    <property type="entry name" value="ABC1_TM_sf"/>
</dbReference>
<evidence type="ECO:0000256" key="3">
    <source>
        <dbReference type="ARBA" id="ARBA00022741"/>
    </source>
</evidence>
<comment type="subcellular location">
    <subcellularLocation>
        <location evidence="1">Cell membrane</location>
        <topology evidence="1">Multi-pass membrane protein</topology>
    </subcellularLocation>
</comment>
<feature type="domain" description="Peptidase C39" evidence="11">
    <location>
        <begin position="9"/>
        <end position="129"/>
    </location>
</feature>
<dbReference type="InterPro" id="IPR027417">
    <property type="entry name" value="P-loop_NTPase"/>
</dbReference>
<dbReference type="CDD" id="cd18571">
    <property type="entry name" value="ABC_6TM_peptidase_like"/>
    <property type="match status" value="1"/>
</dbReference>
<protein>
    <submittedName>
        <fullName evidence="12">Peptidase domain-containing ABC transporter</fullName>
    </submittedName>
</protein>
<evidence type="ECO:0000259" key="10">
    <source>
        <dbReference type="PROSITE" id="PS50929"/>
    </source>
</evidence>
<evidence type="ECO:0000256" key="8">
    <source>
        <dbReference type="SAM" id="Phobius"/>
    </source>
</evidence>
<dbReference type="Gene3D" id="3.40.50.300">
    <property type="entry name" value="P-loop containing nucleotide triphosphate hydrolases"/>
    <property type="match status" value="1"/>
</dbReference>
<feature type="transmembrane region" description="Helical" evidence="8">
    <location>
        <begin position="232"/>
        <end position="251"/>
    </location>
</feature>
<name>A0ABY4F8K1_9BACT</name>
<evidence type="ECO:0000256" key="2">
    <source>
        <dbReference type="ARBA" id="ARBA00022692"/>
    </source>
</evidence>
<dbReference type="InterPro" id="IPR017871">
    <property type="entry name" value="ABC_transporter-like_CS"/>
</dbReference>
<keyword evidence="13" id="KW-1185">Reference proteome</keyword>
<feature type="domain" description="ABC transporter" evidence="9">
    <location>
        <begin position="488"/>
        <end position="724"/>
    </location>
</feature>
<feature type="transmembrane region" description="Helical" evidence="8">
    <location>
        <begin position="311"/>
        <end position="330"/>
    </location>
</feature>
<evidence type="ECO:0000313" key="13">
    <source>
        <dbReference type="Proteomes" id="UP000831785"/>
    </source>
</evidence>
<keyword evidence="4" id="KW-0378">Hydrolase</keyword>
<reference evidence="12 13" key="1">
    <citation type="submission" date="2022-04" db="EMBL/GenBank/DDBJ databases">
        <title>Hymenobacter sp. isolated from the air.</title>
        <authorList>
            <person name="Won M."/>
            <person name="Lee C.-M."/>
            <person name="Woen H.-Y."/>
            <person name="Kwon S.-W."/>
        </authorList>
    </citation>
    <scope>NUCLEOTIDE SEQUENCE [LARGE SCALE GENOMIC DNA]</scope>
    <source>
        <strain evidence="13">5116 S-27</strain>
    </source>
</reference>
<evidence type="ECO:0000256" key="6">
    <source>
        <dbReference type="ARBA" id="ARBA00022989"/>
    </source>
</evidence>
<feature type="domain" description="ABC transmembrane type-1" evidence="10">
    <location>
        <begin position="175"/>
        <end position="454"/>
    </location>
</feature>
<dbReference type="PROSITE" id="PS00211">
    <property type="entry name" value="ABC_TRANSPORTER_1"/>
    <property type="match status" value="1"/>
</dbReference>